<gene>
    <name evidence="4" type="ORF">WMY93_028081</name>
</gene>
<evidence type="ECO:0000256" key="1">
    <source>
        <dbReference type="SAM" id="MobiDB-lite"/>
    </source>
</evidence>
<dbReference type="GO" id="GO:0003824">
    <property type="term" value="F:catalytic activity"/>
    <property type="evidence" value="ECO:0007669"/>
    <property type="project" value="InterPro"/>
</dbReference>
<dbReference type="InterPro" id="IPR005135">
    <property type="entry name" value="Endo/exonuclease/phosphatase"/>
</dbReference>
<reference evidence="5" key="1">
    <citation type="submission" date="2024-04" db="EMBL/GenBank/DDBJ databases">
        <title>Salinicola lusitanus LLJ914,a marine bacterium isolated from the Okinawa Trough.</title>
        <authorList>
            <person name="Li J."/>
        </authorList>
    </citation>
    <scope>NUCLEOTIDE SEQUENCE [LARGE SCALE GENOMIC DNA]</scope>
</reference>
<feature type="chain" id="PRO_5043979321" description="Endonuclease/exonuclease/phosphatase domain-containing protein" evidence="2">
    <location>
        <begin position="20"/>
        <end position="508"/>
    </location>
</feature>
<dbReference type="Gene3D" id="3.60.10.10">
    <property type="entry name" value="Endonuclease/exonuclease/phosphatase"/>
    <property type="match status" value="1"/>
</dbReference>
<organism evidence="4 5">
    <name type="scientific">Mugilogobius chulae</name>
    <name type="common">yellowstripe goby</name>
    <dbReference type="NCBI Taxonomy" id="88201"/>
    <lineage>
        <taxon>Eukaryota</taxon>
        <taxon>Metazoa</taxon>
        <taxon>Chordata</taxon>
        <taxon>Craniata</taxon>
        <taxon>Vertebrata</taxon>
        <taxon>Euteleostomi</taxon>
        <taxon>Actinopterygii</taxon>
        <taxon>Neopterygii</taxon>
        <taxon>Teleostei</taxon>
        <taxon>Neoteleostei</taxon>
        <taxon>Acanthomorphata</taxon>
        <taxon>Gobiaria</taxon>
        <taxon>Gobiiformes</taxon>
        <taxon>Gobioidei</taxon>
        <taxon>Gobiidae</taxon>
        <taxon>Gobionellinae</taxon>
        <taxon>Mugilogobius</taxon>
    </lineage>
</organism>
<sequence length="508" mass="57641">MIALEYFFILTLLLHLSWGENGDGVKYSRDFLLLFQNSGLGTIDPLSTFPKELVRLEPTASKDYNKRHDFRKRGRRGGVRQRLKREGPRRIPLPTITLSNIQSLRSKIDELRANVKFLEEYKNSCLLALTETWLKNQDSGTELDIEGFGEPLRLDRDPAVTGKSLGGGVCLYVNKNWCKTVVVRETLCTPDIELLSVSLRPYYLPREFPQLFVSVVYIHPRADADAATQLITNTVRRFQRISPDAPNLVMGDFNHCNPAKSLCGFEQYVTCATRGTKCLDRCYGSIKGAYRPLRRAPLGTSDHDVIYLTPYYQPVLKRVKPERRTIPVWSDDSTLCLQECLECTDWDVFKDAFIVSLLYGDAPDHGPVLSEFFDWCQSSFLHINVAKTKEMCIDFRKSSSVLSPALIDGQVVEVVQEYKYLGVMMDNKLTFESQVDAICIPTRAHPRQPVLPRCRHPPLGHFSSVTAITHRSPSLSPPQSLLKHAARNVAKRLIYAVSSVGKVWLEEL</sequence>
<dbReference type="PANTHER" id="PTHR47510">
    <property type="entry name" value="REVERSE TRANSCRIPTASE DOMAIN-CONTAINING PROTEIN"/>
    <property type="match status" value="1"/>
</dbReference>
<dbReference type="Proteomes" id="UP001460270">
    <property type="component" value="Unassembled WGS sequence"/>
</dbReference>
<accession>A0AAW0N544</accession>
<protein>
    <recommendedName>
        <fullName evidence="3">Endonuclease/exonuclease/phosphatase domain-containing protein</fullName>
    </recommendedName>
</protein>
<evidence type="ECO:0000313" key="5">
    <source>
        <dbReference type="Proteomes" id="UP001460270"/>
    </source>
</evidence>
<feature type="domain" description="Endonuclease/exonuclease/phosphatase" evidence="3">
    <location>
        <begin position="100"/>
        <end position="285"/>
    </location>
</feature>
<dbReference type="InterPro" id="IPR036691">
    <property type="entry name" value="Endo/exonu/phosph_ase_sf"/>
</dbReference>
<evidence type="ECO:0000313" key="4">
    <source>
        <dbReference type="EMBL" id="KAK7884958.1"/>
    </source>
</evidence>
<feature type="compositionally biased region" description="Basic residues" evidence="1">
    <location>
        <begin position="68"/>
        <end position="83"/>
    </location>
</feature>
<keyword evidence="2" id="KW-0732">Signal</keyword>
<dbReference type="EMBL" id="JBBPFD010000020">
    <property type="protein sequence ID" value="KAK7884958.1"/>
    <property type="molecule type" value="Genomic_DNA"/>
</dbReference>
<dbReference type="AlphaFoldDB" id="A0AAW0N544"/>
<proteinExistence type="predicted"/>
<name>A0AAW0N544_9GOBI</name>
<dbReference type="PANTHER" id="PTHR47510:SF3">
    <property type="entry name" value="ENDO_EXONUCLEASE_PHOSPHATASE DOMAIN-CONTAINING PROTEIN"/>
    <property type="match status" value="1"/>
</dbReference>
<feature type="region of interest" description="Disordered" evidence="1">
    <location>
        <begin position="65"/>
        <end position="84"/>
    </location>
</feature>
<evidence type="ECO:0000256" key="2">
    <source>
        <dbReference type="SAM" id="SignalP"/>
    </source>
</evidence>
<comment type="caution">
    <text evidence="4">The sequence shown here is derived from an EMBL/GenBank/DDBJ whole genome shotgun (WGS) entry which is preliminary data.</text>
</comment>
<feature type="signal peptide" evidence="2">
    <location>
        <begin position="1"/>
        <end position="19"/>
    </location>
</feature>
<evidence type="ECO:0000259" key="3">
    <source>
        <dbReference type="Pfam" id="PF03372"/>
    </source>
</evidence>
<dbReference type="Pfam" id="PF03372">
    <property type="entry name" value="Exo_endo_phos"/>
    <property type="match status" value="1"/>
</dbReference>
<dbReference type="SUPFAM" id="SSF56219">
    <property type="entry name" value="DNase I-like"/>
    <property type="match status" value="1"/>
</dbReference>
<keyword evidence="5" id="KW-1185">Reference proteome</keyword>